<keyword evidence="11" id="KW-1185">Reference proteome</keyword>
<evidence type="ECO:0000256" key="9">
    <source>
        <dbReference type="RuleBase" id="RU004414"/>
    </source>
</evidence>
<evidence type="ECO:0000256" key="4">
    <source>
        <dbReference type="ARBA" id="ARBA00022980"/>
    </source>
</evidence>
<dbReference type="RefSeq" id="WP_163345288.1">
    <property type="nucleotide sequence ID" value="NZ_CP048409.1"/>
</dbReference>
<evidence type="ECO:0000256" key="6">
    <source>
        <dbReference type="ARBA" id="ARBA00035198"/>
    </source>
</evidence>
<dbReference type="GO" id="GO:0000049">
    <property type="term" value="F:tRNA binding"/>
    <property type="evidence" value="ECO:0007669"/>
    <property type="project" value="UniProtKB-KW"/>
</dbReference>
<accession>A0A6C0RD09</accession>
<dbReference type="InterPro" id="IPR047873">
    <property type="entry name" value="Ribosomal_uL16"/>
</dbReference>
<dbReference type="InterPro" id="IPR020798">
    <property type="entry name" value="Ribosomal_uL16_CS"/>
</dbReference>
<protein>
    <recommendedName>
        <fullName evidence="6 7">Large ribosomal subunit protein uL16</fullName>
    </recommendedName>
</protein>
<evidence type="ECO:0000256" key="1">
    <source>
        <dbReference type="ARBA" id="ARBA00008931"/>
    </source>
</evidence>
<dbReference type="GO" id="GO:0019843">
    <property type="term" value="F:rRNA binding"/>
    <property type="evidence" value="ECO:0007669"/>
    <property type="project" value="UniProtKB-UniRule"/>
</dbReference>
<keyword evidence="3 7" id="KW-0699">rRNA-binding</keyword>
<dbReference type="PRINTS" id="PR00060">
    <property type="entry name" value="RIBOSOMALL16"/>
</dbReference>
<evidence type="ECO:0000313" key="10">
    <source>
        <dbReference type="EMBL" id="QIA07363.1"/>
    </source>
</evidence>
<dbReference type="NCBIfam" id="TIGR01164">
    <property type="entry name" value="rplP_bact"/>
    <property type="match status" value="1"/>
</dbReference>
<organism evidence="10 11">
    <name type="scientific">Draconibacterium halophilum</name>
    <dbReference type="NCBI Taxonomy" id="2706887"/>
    <lineage>
        <taxon>Bacteria</taxon>
        <taxon>Pseudomonadati</taxon>
        <taxon>Bacteroidota</taxon>
        <taxon>Bacteroidia</taxon>
        <taxon>Marinilabiliales</taxon>
        <taxon>Prolixibacteraceae</taxon>
        <taxon>Draconibacterium</taxon>
    </lineage>
</organism>
<evidence type="ECO:0000256" key="3">
    <source>
        <dbReference type="ARBA" id="ARBA00022730"/>
    </source>
</evidence>
<dbReference type="EMBL" id="CP048409">
    <property type="protein sequence ID" value="QIA07363.1"/>
    <property type="molecule type" value="Genomic_DNA"/>
</dbReference>
<dbReference type="InterPro" id="IPR036920">
    <property type="entry name" value="Ribosomal_uL16_sf"/>
</dbReference>
<dbReference type="PANTHER" id="PTHR12220:SF13">
    <property type="entry name" value="LARGE RIBOSOMAL SUBUNIT PROTEIN UL16M"/>
    <property type="match status" value="1"/>
</dbReference>
<evidence type="ECO:0000256" key="2">
    <source>
        <dbReference type="ARBA" id="ARBA00022555"/>
    </source>
</evidence>
<dbReference type="Proteomes" id="UP000474630">
    <property type="component" value="Chromosome"/>
</dbReference>
<comment type="function">
    <text evidence="7 9">Binds 23S rRNA and is also seen to make contacts with the A and possibly P site tRNAs.</text>
</comment>
<dbReference type="SUPFAM" id="SSF54686">
    <property type="entry name" value="Ribosomal protein L16p/L10e"/>
    <property type="match status" value="1"/>
</dbReference>
<dbReference type="KEGG" id="drc:G0Q07_06320"/>
<proteinExistence type="inferred from homology"/>
<evidence type="ECO:0000256" key="5">
    <source>
        <dbReference type="ARBA" id="ARBA00023274"/>
    </source>
</evidence>
<dbReference type="FunFam" id="3.90.1170.10:FF:000001">
    <property type="entry name" value="50S ribosomal protein L16"/>
    <property type="match status" value="1"/>
</dbReference>
<gene>
    <name evidence="7 10" type="primary">rplP</name>
    <name evidence="10" type="ORF">G0Q07_06320</name>
</gene>
<dbReference type="GO" id="GO:0006412">
    <property type="term" value="P:translation"/>
    <property type="evidence" value="ECO:0007669"/>
    <property type="project" value="UniProtKB-UniRule"/>
</dbReference>
<dbReference type="InterPro" id="IPR016180">
    <property type="entry name" value="Ribosomal_uL16_dom"/>
</dbReference>
<dbReference type="Gene3D" id="3.90.1170.10">
    <property type="entry name" value="Ribosomal protein L10e/L16"/>
    <property type="match status" value="1"/>
</dbReference>
<dbReference type="Pfam" id="PF00252">
    <property type="entry name" value="Ribosomal_L16"/>
    <property type="match status" value="1"/>
</dbReference>
<dbReference type="AlphaFoldDB" id="A0A6C0RD09"/>
<name>A0A6C0RD09_9BACT</name>
<keyword evidence="7 9" id="KW-0694">RNA-binding</keyword>
<sequence>MLQPKKVKFRRVQKGRMKGNAQRGNQLAFGSFGIKSLEESWITGRQIEAARVAVTRHMQRRGQIWIRIFPDKPITKKPAEVRMGKGKGAPEGFVAPIAPGRIIIEADGVPLGMAKEALRLAAQKLPVKTKFMVRRDYVEE</sequence>
<dbReference type="PROSITE" id="PS00701">
    <property type="entry name" value="RIBOSOMAL_L16_2"/>
    <property type="match status" value="1"/>
</dbReference>
<dbReference type="CDD" id="cd01433">
    <property type="entry name" value="Ribosomal_L16_L10e"/>
    <property type="match status" value="1"/>
</dbReference>
<dbReference type="GO" id="GO:0003735">
    <property type="term" value="F:structural constituent of ribosome"/>
    <property type="evidence" value="ECO:0007669"/>
    <property type="project" value="InterPro"/>
</dbReference>
<comment type="similarity">
    <text evidence="1 7 8">Belongs to the universal ribosomal protein uL16 family.</text>
</comment>
<evidence type="ECO:0000256" key="8">
    <source>
        <dbReference type="RuleBase" id="RU004413"/>
    </source>
</evidence>
<reference evidence="10 11" key="1">
    <citation type="submission" date="2020-02" db="EMBL/GenBank/DDBJ databases">
        <title>Genome sequencing for Draconibacterium sp. strain M1.</title>
        <authorList>
            <person name="Park S.-J."/>
        </authorList>
    </citation>
    <scope>NUCLEOTIDE SEQUENCE [LARGE SCALE GENOMIC DNA]</scope>
    <source>
        <strain evidence="10 11">M1</strain>
    </source>
</reference>
<keyword evidence="5 7" id="KW-0687">Ribonucleoprotein</keyword>
<keyword evidence="4 7" id="KW-0689">Ribosomal protein</keyword>
<dbReference type="PANTHER" id="PTHR12220">
    <property type="entry name" value="50S/60S RIBOSOMAL PROTEIN L16"/>
    <property type="match status" value="1"/>
</dbReference>
<evidence type="ECO:0000313" key="11">
    <source>
        <dbReference type="Proteomes" id="UP000474630"/>
    </source>
</evidence>
<comment type="subunit">
    <text evidence="7 9">Part of the 50S ribosomal subunit.</text>
</comment>
<dbReference type="HAMAP" id="MF_01342">
    <property type="entry name" value="Ribosomal_uL16"/>
    <property type="match status" value="1"/>
</dbReference>
<keyword evidence="2 7" id="KW-0820">tRNA-binding</keyword>
<dbReference type="InterPro" id="IPR000114">
    <property type="entry name" value="Ribosomal_uL16_bact-type"/>
</dbReference>
<dbReference type="GO" id="GO:0022625">
    <property type="term" value="C:cytosolic large ribosomal subunit"/>
    <property type="evidence" value="ECO:0007669"/>
    <property type="project" value="TreeGrafter"/>
</dbReference>
<evidence type="ECO:0000256" key="7">
    <source>
        <dbReference type="HAMAP-Rule" id="MF_01342"/>
    </source>
</evidence>